<evidence type="ECO:0000313" key="3">
    <source>
        <dbReference type="EMBL" id="KAG6468689.1"/>
    </source>
</evidence>
<protein>
    <submittedName>
        <fullName evidence="3">Uncharacterized protein</fullName>
    </submittedName>
</protein>
<dbReference type="SUPFAM" id="SSF54518">
    <property type="entry name" value="Tubby C-terminal domain-like"/>
    <property type="match status" value="1"/>
</dbReference>
<organism evidence="3 4">
    <name type="scientific">Zingiber officinale</name>
    <name type="common">Ginger</name>
    <name type="synonym">Amomum zingiber</name>
    <dbReference type="NCBI Taxonomy" id="94328"/>
    <lineage>
        <taxon>Eukaryota</taxon>
        <taxon>Viridiplantae</taxon>
        <taxon>Streptophyta</taxon>
        <taxon>Embryophyta</taxon>
        <taxon>Tracheophyta</taxon>
        <taxon>Spermatophyta</taxon>
        <taxon>Magnoliopsida</taxon>
        <taxon>Liliopsida</taxon>
        <taxon>Zingiberales</taxon>
        <taxon>Zingiberaceae</taxon>
        <taxon>Zingiber</taxon>
    </lineage>
</organism>
<dbReference type="InterPro" id="IPR038595">
    <property type="entry name" value="LOR_sf"/>
</dbReference>
<name>A0A8J5ESP1_ZINOF</name>
<evidence type="ECO:0000256" key="1">
    <source>
        <dbReference type="ARBA" id="ARBA00005437"/>
    </source>
</evidence>
<dbReference type="EMBL" id="JACMSC010000022">
    <property type="protein sequence ID" value="KAG6468689.1"/>
    <property type="molecule type" value="Genomic_DNA"/>
</dbReference>
<dbReference type="Pfam" id="PF04525">
    <property type="entry name" value="LOR"/>
    <property type="match status" value="1"/>
</dbReference>
<dbReference type="InterPro" id="IPR007612">
    <property type="entry name" value="LOR"/>
</dbReference>
<comment type="caution">
    <text evidence="3">The sequence shown here is derived from an EMBL/GenBank/DDBJ whole genome shotgun (WGS) entry which is preliminary data.</text>
</comment>
<proteinExistence type="inferred from homology"/>
<dbReference type="AlphaFoldDB" id="A0A8J5ESP1"/>
<dbReference type="Proteomes" id="UP000734854">
    <property type="component" value="Unassembled WGS sequence"/>
</dbReference>
<accession>A0A8J5ESP1</accession>
<keyword evidence="4" id="KW-1185">Reference proteome</keyword>
<dbReference type="PANTHER" id="PTHR31087">
    <property type="match status" value="1"/>
</dbReference>
<evidence type="ECO:0000313" key="4">
    <source>
        <dbReference type="Proteomes" id="UP000734854"/>
    </source>
</evidence>
<dbReference type="PANTHER" id="PTHR31087:SF58">
    <property type="entry name" value="OS07G0230700 PROTEIN"/>
    <property type="match status" value="1"/>
</dbReference>
<dbReference type="Gene3D" id="2.40.160.200">
    <property type="entry name" value="LURP1-related"/>
    <property type="match status" value="1"/>
</dbReference>
<evidence type="ECO:0000256" key="2">
    <source>
        <dbReference type="SAM" id="MobiDB-lite"/>
    </source>
</evidence>
<feature type="region of interest" description="Disordered" evidence="2">
    <location>
        <begin position="98"/>
        <end position="119"/>
    </location>
</feature>
<reference evidence="3 4" key="1">
    <citation type="submission" date="2020-08" db="EMBL/GenBank/DDBJ databases">
        <title>Plant Genome Project.</title>
        <authorList>
            <person name="Zhang R.-G."/>
        </authorList>
    </citation>
    <scope>NUCLEOTIDE SEQUENCE [LARGE SCALE GENOMIC DNA]</scope>
    <source>
        <tissue evidence="3">Rhizome</tissue>
    </source>
</reference>
<sequence length="459" mass="52533">MEELGEAGRPLSGINLFDKLSDITCEFGKKTSVKGKIRKKAKENIVEDIEEEKYVGATNFRKRTMRPKKERKIAKYDEPRVVEDTELHQDADGLAAAELRGETEIEQPPITRQKKTRGPTSMCRLIAAARWGKKSTIEYDDIGRPVYNENGKALQSFIGSVVRSMVPINIKSWPTVPENMKQKVWEEISNVFDLAPQSEAAVMSSAGQKWRDFKNKLNSRFVWPYRDNPEKLRSPLEQYQIPSAIWKAFVDERLHPSWETSRHVARAEQVAARQFTVPYAVNLKLTSTGGLFSNDLYKVNDTNGDVVFKVIKGGIFFINLRLVDATGNPLLTMKPEAFSCHETWRVFRGDSTGPNDLLFSVRKHKIFQWKDNFDVFLATDTTDQAAPCDFKILARCQKCTICIGETDEIIAQMHRETAFFARDKLEITVNPNEDFAFIVSLIVILEEIKVSRRRRHRHG</sequence>
<gene>
    <name evidence="3" type="ORF">ZIOFF_073382</name>
</gene>
<dbReference type="InterPro" id="IPR025659">
    <property type="entry name" value="Tubby-like_C"/>
</dbReference>
<comment type="similarity">
    <text evidence="1">Belongs to the LOR family.</text>
</comment>